<accession>A0A0V0YD54</accession>
<sequence>MASTENTMVGGRSGIRGSNDTRSGRCRAGTQRLNDILTRHFDMKMRGFQGLNNTRSKWLERGRREYGAEMTLSQGGWMGWQASIRGINGTR</sequence>
<proteinExistence type="predicted"/>
<protein>
    <submittedName>
        <fullName evidence="2">Uncharacterized protein</fullName>
    </submittedName>
</protein>
<name>A0A0V0YD54_TRIPS</name>
<dbReference type="AlphaFoldDB" id="A0A0V0YD54"/>
<reference evidence="2 3" key="1">
    <citation type="submission" date="2015-01" db="EMBL/GenBank/DDBJ databases">
        <title>Evolution of Trichinella species and genotypes.</title>
        <authorList>
            <person name="Korhonen P.K."/>
            <person name="Edoardo P."/>
            <person name="Giuseppe L.R."/>
            <person name="Gasser R.B."/>
        </authorList>
    </citation>
    <scope>NUCLEOTIDE SEQUENCE [LARGE SCALE GENOMIC DNA]</scope>
    <source>
        <strain evidence="2">ISS141</strain>
    </source>
</reference>
<evidence type="ECO:0000313" key="2">
    <source>
        <dbReference type="EMBL" id="KRX98221.1"/>
    </source>
</evidence>
<dbReference type="EMBL" id="JYDU01000023">
    <property type="protein sequence ID" value="KRX98221.1"/>
    <property type="molecule type" value="Genomic_DNA"/>
</dbReference>
<evidence type="ECO:0000256" key="1">
    <source>
        <dbReference type="SAM" id="MobiDB-lite"/>
    </source>
</evidence>
<dbReference type="Proteomes" id="UP000054815">
    <property type="component" value="Unassembled WGS sequence"/>
</dbReference>
<organism evidence="2 3">
    <name type="scientific">Trichinella pseudospiralis</name>
    <name type="common">Parasitic roundworm</name>
    <dbReference type="NCBI Taxonomy" id="6337"/>
    <lineage>
        <taxon>Eukaryota</taxon>
        <taxon>Metazoa</taxon>
        <taxon>Ecdysozoa</taxon>
        <taxon>Nematoda</taxon>
        <taxon>Enoplea</taxon>
        <taxon>Dorylaimia</taxon>
        <taxon>Trichinellida</taxon>
        <taxon>Trichinellidae</taxon>
        <taxon>Trichinella</taxon>
    </lineage>
</organism>
<evidence type="ECO:0000313" key="3">
    <source>
        <dbReference type="Proteomes" id="UP000054815"/>
    </source>
</evidence>
<comment type="caution">
    <text evidence="2">The sequence shown here is derived from an EMBL/GenBank/DDBJ whole genome shotgun (WGS) entry which is preliminary data.</text>
</comment>
<gene>
    <name evidence="2" type="ORF">T4E_2462</name>
</gene>
<feature type="region of interest" description="Disordered" evidence="1">
    <location>
        <begin position="1"/>
        <end position="28"/>
    </location>
</feature>